<geneLocation type="plasmid" evidence="1 2">
    <name>pBFI_1</name>
</geneLocation>
<keyword evidence="1" id="KW-0614">Plasmid</keyword>
<accession>A0AAN0W518</accession>
<dbReference type="RefSeq" id="WP_001995968.1">
    <property type="nucleotide sequence ID" value="NZ_CP009639.1"/>
</dbReference>
<organism evidence="1 2">
    <name type="scientific">Bacillus cereus 03BB108</name>
    <dbReference type="NCBI Taxonomy" id="451709"/>
    <lineage>
        <taxon>Bacteria</taxon>
        <taxon>Bacillati</taxon>
        <taxon>Bacillota</taxon>
        <taxon>Bacilli</taxon>
        <taxon>Bacillales</taxon>
        <taxon>Bacillaceae</taxon>
        <taxon>Bacillus</taxon>
        <taxon>Bacillus cereus group</taxon>
    </lineage>
</organism>
<gene>
    <name evidence="1" type="ORF">AK40_5646</name>
</gene>
<protein>
    <recommendedName>
        <fullName evidence="3">MAP domain-containing protein</fullName>
    </recommendedName>
</protein>
<dbReference type="Proteomes" id="UP000031861">
    <property type="component" value="Plasmid pBFI_1"/>
</dbReference>
<evidence type="ECO:0000313" key="2">
    <source>
        <dbReference type="Proteomes" id="UP000031861"/>
    </source>
</evidence>
<sequence length="100" mass="12162">MIENYFLHISYLEISEEELWEFRSLEKRLIMVLNNKKEIVEQKISNSQKKVYKRGMNDFDKKVGHLSYEISKQEYDYLVENDKSLFNVQSIYENDRLNNS</sequence>
<dbReference type="EMBL" id="CP009639">
    <property type="protein sequence ID" value="AJI08937.1"/>
    <property type="molecule type" value="Genomic_DNA"/>
</dbReference>
<name>A0AAN0W518_BACCE</name>
<dbReference type="Gene3D" id="3.10.20.120">
    <property type="match status" value="1"/>
</dbReference>
<dbReference type="AlphaFoldDB" id="A0AAN0W518"/>
<reference evidence="1 2" key="1">
    <citation type="journal article" date="2015" name="Genome Announc.">
        <title>Complete genome sequences for 35 biothreat assay-relevant bacillus species.</title>
        <authorList>
            <person name="Johnson S.L."/>
            <person name="Daligault H.E."/>
            <person name="Davenport K.W."/>
            <person name="Jaissle J."/>
            <person name="Frey K.G."/>
            <person name="Ladner J.T."/>
            <person name="Broomall S.M."/>
            <person name="Bishop-Lilly K.A."/>
            <person name="Bruce D.C."/>
            <person name="Gibbons H.S."/>
            <person name="Coyne S.R."/>
            <person name="Lo C.C."/>
            <person name="Meincke L."/>
            <person name="Munk A.C."/>
            <person name="Koroleva G.I."/>
            <person name="Rosenzweig C.N."/>
            <person name="Palacios G.F."/>
            <person name="Redden C.L."/>
            <person name="Minogue T.D."/>
            <person name="Chain P.S."/>
        </authorList>
    </citation>
    <scope>NUCLEOTIDE SEQUENCE [LARGE SCALE GENOMIC DNA]</scope>
    <source>
        <strain evidence="1 2">03BB108</strain>
    </source>
</reference>
<proteinExistence type="predicted"/>
<evidence type="ECO:0008006" key="3">
    <source>
        <dbReference type="Google" id="ProtNLM"/>
    </source>
</evidence>
<evidence type="ECO:0000313" key="1">
    <source>
        <dbReference type="EMBL" id="AJI08937.1"/>
    </source>
</evidence>